<accession>A0ABQ7MRU8</accession>
<name>A0ABQ7MRU8_BRACM</name>
<comment type="caution">
    <text evidence="1">The sequence shown here is derived from an EMBL/GenBank/DDBJ whole genome shotgun (WGS) entry which is preliminary data.</text>
</comment>
<dbReference type="EMBL" id="JADBGQ010000004">
    <property type="protein sequence ID" value="KAG5401448.1"/>
    <property type="molecule type" value="Genomic_DNA"/>
</dbReference>
<gene>
    <name evidence="1" type="primary">A04p024560.1_BraROA</name>
    <name evidence="1" type="ORF">IGI04_016055</name>
</gene>
<dbReference type="Proteomes" id="UP000823674">
    <property type="component" value="Chromosome A04"/>
</dbReference>
<evidence type="ECO:0000313" key="1">
    <source>
        <dbReference type="EMBL" id="KAG5401448.1"/>
    </source>
</evidence>
<proteinExistence type="predicted"/>
<keyword evidence="2" id="KW-1185">Reference proteome</keyword>
<evidence type="ECO:0000313" key="2">
    <source>
        <dbReference type="Proteomes" id="UP000823674"/>
    </source>
</evidence>
<protein>
    <submittedName>
        <fullName evidence="1">Uncharacterized protein</fullName>
    </submittedName>
</protein>
<organism evidence="1 2">
    <name type="scientific">Brassica rapa subsp. trilocularis</name>
    <dbReference type="NCBI Taxonomy" id="1813537"/>
    <lineage>
        <taxon>Eukaryota</taxon>
        <taxon>Viridiplantae</taxon>
        <taxon>Streptophyta</taxon>
        <taxon>Embryophyta</taxon>
        <taxon>Tracheophyta</taxon>
        <taxon>Spermatophyta</taxon>
        <taxon>Magnoliopsida</taxon>
        <taxon>eudicotyledons</taxon>
        <taxon>Gunneridae</taxon>
        <taxon>Pentapetalae</taxon>
        <taxon>rosids</taxon>
        <taxon>malvids</taxon>
        <taxon>Brassicales</taxon>
        <taxon>Brassicaceae</taxon>
        <taxon>Brassiceae</taxon>
        <taxon>Brassica</taxon>
    </lineage>
</organism>
<reference evidence="1 2" key="1">
    <citation type="submission" date="2021-03" db="EMBL/GenBank/DDBJ databases">
        <authorList>
            <person name="King G.J."/>
            <person name="Bancroft I."/>
            <person name="Baten A."/>
            <person name="Bloomfield J."/>
            <person name="Borpatragohain P."/>
            <person name="He Z."/>
            <person name="Irish N."/>
            <person name="Irwin J."/>
            <person name="Liu K."/>
            <person name="Mauleon R.P."/>
            <person name="Moore J."/>
            <person name="Morris R."/>
            <person name="Ostergaard L."/>
            <person name="Wang B."/>
            <person name="Wells R."/>
        </authorList>
    </citation>
    <scope>NUCLEOTIDE SEQUENCE [LARGE SCALE GENOMIC DNA]</scope>
    <source>
        <strain evidence="1">R-o-18</strain>
        <tissue evidence="1">Leaf</tissue>
    </source>
</reference>
<sequence length="102" mass="11601">MSTTKMFFISEQTLKDFSEDSRKTSQNTLGKSYSAYYARRLPTKSSESLPKSSVQGDFSDLSQTLENFSVDSWKTLIRHLEKSSKAFYAIRLPTKSSESLLP</sequence>